<evidence type="ECO:0000256" key="2">
    <source>
        <dbReference type="SAM" id="SignalP"/>
    </source>
</evidence>
<gene>
    <name evidence="3" type="ORF">ACFY8O_05710</name>
</gene>
<proteinExistence type="predicted"/>
<feature type="chain" id="PRO_5046283487" description="Secreted protein" evidence="2">
    <location>
        <begin position="33"/>
        <end position="364"/>
    </location>
</feature>
<protein>
    <recommendedName>
        <fullName evidence="5">Secreted protein</fullName>
    </recommendedName>
</protein>
<name>A0ABW6X231_9ACTN</name>
<evidence type="ECO:0000256" key="1">
    <source>
        <dbReference type="SAM" id="MobiDB-lite"/>
    </source>
</evidence>
<evidence type="ECO:0000313" key="3">
    <source>
        <dbReference type="EMBL" id="MFF5895410.1"/>
    </source>
</evidence>
<evidence type="ECO:0000313" key="4">
    <source>
        <dbReference type="Proteomes" id="UP001602322"/>
    </source>
</evidence>
<dbReference type="RefSeq" id="WP_387899114.1">
    <property type="nucleotide sequence ID" value="NZ_JBIBEG010000001.1"/>
</dbReference>
<feature type="region of interest" description="Disordered" evidence="1">
    <location>
        <begin position="28"/>
        <end position="126"/>
    </location>
</feature>
<feature type="compositionally biased region" description="Pro residues" evidence="1">
    <location>
        <begin position="45"/>
        <end position="95"/>
    </location>
</feature>
<accession>A0ABW6X231</accession>
<comment type="caution">
    <text evidence="3">The sequence shown here is derived from an EMBL/GenBank/DDBJ whole genome shotgun (WGS) entry which is preliminary data.</text>
</comment>
<evidence type="ECO:0008006" key="5">
    <source>
        <dbReference type="Google" id="ProtNLM"/>
    </source>
</evidence>
<feature type="compositionally biased region" description="Basic and acidic residues" evidence="1">
    <location>
        <begin position="96"/>
        <end position="126"/>
    </location>
</feature>
<feature type="compositionally biased region" description="Low complexity" evidence="1">
    <location>
        <begin position="29"/>
        <end position="44"/>
    </location>
</feature>
<keyword evidence="2" id="KW-0732">Signal</keyword>
<dbReference type="Proteomes" id="UP001602322">
    <property type="component" value="Unassembled WGS sequence"/>
</dbReference>
<dbReference type="EMBL" id="JBIBEG010000001">
    <property type="protein sequence ID" value="MFF5895410.1"/>
    <property type="molecule type" value="Genomic_DNA"/>
</dbReference>
<feature type="signal peptide" evidence="2">
    <location>
        <begin position="1"/>
        <end position="32"/>
    </location>
</feature>
<reference evidence="3 4" key="1">
    <citation type="submission" date="2024-10" db="EMBL/GenBank/DDBJ databases">
        <title>The Natural Products Discovery Center: Release of the First 8490 Sequenced Strains for Exploring Actinobacteria Biosynthetic Diversity.</title>
        <authorList>
            <person name="Kalkreuter E."/>
            <person name="Kautsar S.A."/>
            <person name="Yang D."/>
            <person name="Bader C.D."/>
            <person name="Teijaro C.N."/>
            <person name="Fluegel L."/>
            <person name="Davis C.M."/>
            <person name="Simpson J.R."/>
            <person name="Lauterbach L."/>
            <person name="Steele A.D."/>
            <person name="Gui C."/>
            <person name="Meng S."/>
            <person name="Li G."/>
            <person name="Viehrig K."/>
            <person name="Ye F."/>
            <person name="Su P."/>
            <person name="Kiefer A.F."/>
            <person name="Nichols A."/>
            <person name="Cepeda A.J."/>
            <person name="Yan W."/>
            <person name="Fan B."/>
            <person name="Jiang Y."/>
            <person name="Adhikari A."/>
            <person name="Zheng C.-J."/>
            <person name="Schuster L."/>
            <person name="Cowan T.M."/>
            <person name="Smanski M.J."/>
            <person name="Chevrette M.G."/>
            <person name="De Carvalho L.P.S."/>
            <person name="Shen B."/>
        </authorList>
    </citation>
    <scope>NUCLEOTIDE SEQUENCE [LARGE SCALE GENOMIC DNA]</scope>
    <source>
        <strain evidence="3 4">NPDC012540</strain>
    </source>
</reference>
<sequence length="364" mass="38407">MATLSRRRISRIVGTSCVAATIALSGVGAATAAPPADRAATSPQDPTPPPTPEPPSEPPGTPQPPDTPPPQQNTEPPDTPPPSDPSEPPDSPPPSDPDRTGEPEKPGELKKDVQDGLAHAPHEVRQKVEKALTQMLDLIDDPDTPPAERKAYTSILKGITATLDTLGDPDTPPEDRAAYTKIMKAMSEAVTLTQEQPASGSQEAKPSRTPVVLGLLAASGDALVALQDPGTTPPDPKDRKKIQQIVAEACEAARTIQDPDASAEEKQKAEKVLARRAAVFKNAQYLDLMKEIKQYKARAACVDTVENRTRQAGWADGSLWGLSDPACAASVAAGARQEDSQWHALMACVLRNPFSTCVGHVPGG</sequence>
<organism evidence="3 4">
    <name type="scientific">Streptomyces argenteolus</name>
    <dbReference type="NCBI Taxonomy" id="67274"/>
    <lineage>
        <taxon>Bacteria</taxon>
        <taxon>Bacillati</taxon>
        <taxon>Actinomycetota</taxon>
        <taxon>Actinomycetes</taxon>
        <taxon>Kitasatosporales</taxon>
        <taxon>Streptomycetaceae</taxon>
        <taxon>Streptomyces</taxon>
    </lineage>
</organism>
<keyword evidence="4" id="KW-1185">Reference proteome</keyword>